<dbReference type="SUPFAM" id="SSF55073">
    <property type="entry name" value="Nucleotide cyclase"/>
    <property type="match status" value="1"/>
</dbReference>
<proteinExistence type="predicted"/>
<dbReference type="NCBIfam" id="TIGR00254">
    <property type="entry name" value="GGDEF"/>
    <property type="match status" value="1"/>
</dbReference>
<name>A0ABW9XLU6_9BACL</name>
<keyword evidence="1" id="KW-0472">Membrane</keyword>
<protein>
    <submittedName>
        <fullName evidence="3">Diguanylate cyclase</fullName>
    </submittedName>
</protein>
<dbReference type="InterPro" id="IPR029787">
    <property type="entry name" value="Nucleotide_cyclase"/>
</dbReference>
<dbReference type="PANTHER" id="PTHR45138:SF9">
    <property type="entry name" value="DIGUANYLATE CYCLASE DGCM-RELATED"/>
    <property type="match status" value="1"/>
</dbReference>
<evidence type="ECO:0000259" key="2">
    <source>
        <dbReference type="PROSITE" id="PS50887"/>
    </source>
</evidence>
<dbReference type="Pfam" id="PF00990">
    <property type="entry name" value="GGDEF"/>
    <property type="match status" value="1"/>
</dbReference>
<dbReference type="EMBL" id="JAAAMV010000003">
    <property type="protein sequence ID" value="NBD23567.1"/>
    <property type="molecule type" value="Genomic_DNA"/>
</dbReference>
<evidence type="ECO:0000256" key="1">
    <source>
        <dbReference type="SAM" id="Phobius"/>
    </source>
</evidence>
<dbReference type="CDD" id="cd01949">
    <property type="entry name" value="GGDEF"/>
    <property type="match status" value="1"/>
</dbReference>
<dbReference type="PANTHER" id="PTHR45138">
    <property type="entry name" value="REGULATORY COMPONENTS OF SENSORY TRANSDUCTION SYSTEM"/>
    <property type="match status" value="1"/>
</dbReference>
<keyword evidence="1" id="KW-1133">Transmembrane helix</keyword>
<gene>
    <name evidence="3" type="ORF">GT019_06755</name>
</gene>
<keyword evidence="4" id="KW-1185">Reference proteome</keyword>
<feature type="transmembrane region" description="Helical" evidence="1">
    <location>
        <begin position="12"/>
        <end position="30"/>
    </location>
</feature>
<comment type="caution">
    <text evidence="3">The sequence shown here is derived from an EMBL/GenBank/DDBJ whole genome shotgun (WGS) entry which is preliminary data.</text>
</comment>
<dbReference type="RefSeq" id="WP_161742197.1">
    <property type="nucleotide sequence ID" value="NZ_JAAAMV010000003.1"/>
</dbReference>
<keyword evidence="1" id="KW-0812">Transmembrane</keyword>
<evidence type="ECO:0000313" key="4">
    <source>
        <dbReference type="Proteomes" id="UP000665561"/>
    </source>
</evidence>
<dbReference type="SMART" id="SM00267">
    <property type="entry name" value="GGDEF"/>
    <property type="match status" value="1"/>
</dbReference>
<organism evidence="3 4">
    <name type="scientific">Paenibacillus glycinis</name>
    <dbReference type="NCBI Taxonomy" id="2697035"/>
    <lineage>
        <taxon>Bacteria</taxon>
        <taxon>Bacillati</taxon>
        <taxon>Bacillota</taxon>
        <taxon>Bacilli</taxon>
        <taxon>Bacillales</taxon>
        <taxon>Paenibacillaceae</taxon>
        <taxon>Paenibacillus</taxon>
    </lineage>
</organism>
<dbReference type="PROSITE" id="PS50887">
    <property type="entry name" value="GGDEF"/>
    <property type="match status" value="1"/>
</dbReference>
<feature type="domain" description="GGDEF" evidence="2">
    <location>
        <begin position="71"/>
        <end position="204"/>
    </location>
</feature>
<dbReference type="Gene3D" id="3.30.70.270">
    <property type="match status" value="1"/>
</dbReference>
<accession>A0ABW9XLU6</accession>
<evidence type="ECO:0000313" key="3">
    <source>
        <dbReference type="EMBL" id="NBD23567.1"/>
    </source>
</evidence>
<dbReference type="InterPro" id="IPR000160">
    <property type="entry name" value="GGDEF_dom"/>
</dbReference>
<sequence>MASQPGHSLFPVELGLGAFAAVMLPGGWLLGRSYDRLKIDATIDSLTGAYNRRFIESTFGRLLRQASRKRKRMSVIMLDVNDFKEVNDRFGHQQGDSVLALIAETLRSCSDRGEIVGRWGGDEFILICPYADDKGMDRITKRIHDQLLGVSRRIGLRLSVSAGNSIFPDQGKDLSQLTNVADKKMYADKYVCKMKETEPAALQA</sequence>
<reference evidence="3 4" key="1">
    <citation type="submission" date="2020-01" db="EMBL/GenBank/DDBJ databases">
        <title>Paenibacillus soybeanensis sp. nov. isolated from the nodules of soybean (Glycine max(L.) Merr).</title>
        <authorList>
            <person name="Wang H."/>
        </authorList>
    </citation>
    <scope>NUCLEOTIDE SEQUENCE [LARGE SCALE GENOMIC DNA]</scope>
    <source>
        <strain evidence="3 4">T1</strain>
    </source>
</reference>
<dbReference type="InterPro" id="IPR050469">
    <property type="entry name" value="Diguanylate_Cyclase"/>
</dbReference>
<dbReference type="InterPro" id="IPR043128">
    <property type="entry name" value="Rev_trsase/Diguanyl_cyclase"/>
</dbReference>
<dbReference type="Proteomes" id="UP000665561">
    <property type="component" value="Unassembled WGS sequence"/>
</dbReference>